<evidence type="ECO:0000313" key="1">
    <source>
        <dbReference type="EMBL" id="EGT35612.1"/>
    </source>
</evidence>
<protein>
    <submittedName>
        <fullName evidence="1">Uncharacterized protein</fullName>
    </submittedName>
</protein>
<accession>G0NQE4</accession>
<keyword evidence="2" id="KW-1185">Reference proteome</keyword>
<sequence length="363" mass="41112">MDVSLNFQFWGYSFLRKSLDLDVRFAGKESVEAHGGKLCRWRDLKLTRKEYEETQVFPRIPDEQLKKMKLYGAIGKEQNKNKLPYAIRVSVRIKETELLSEDFLKAVDLAKEHQFGVGSRTFFAPKTLLKNVRHARNEKKIFFACRQGRPRKVQAIHKGWIPEVTREEVPAGPPVRMGGFEEPSHSPVWKRGADVQLHPVVPPDDAGIGGKADSARFFHLGKEKIKRIARELGMPGVRVERLSTSQVPRQILGNSCGVHVAANCYVFLKFGHYFPSVHAEAELLRAQMVTFIKKAHSVKKDYAMKMGVKTNWNRKQVNVSGGEAKENGLKKQVALNAQPQQKALKSFNIDQLLTPSENARGSQ</sequence>
<dbReference type="InParanoid" id="G0NQE4"/>
<dbReference type="Proteomes" id="UP000008068">
    <property type="component" value="Unassembled WGS sequence"/>
</dbReference>
<reference evidence="2" key="1">
    <citation type="submission" date="2011-07" db="EMBL/GenBank/DDBJ databases">
        <authorList>
            <consortium name="Caenorhabditis brenneri Sequencing and Analysis Consortium"/>
            <person name="Wilson R.K."/>
        </authorList>
    </citation>
    <scope>NUCLEOTIDE SEQUENCE [LARGE SCALE GENOMIC DNA]</scope>
    <source>
        <strain evidence="2">PB2801</strain>
    </source>
</reference>
<evidence type="ECO:0000313" key="2">
    <source>
        <dbReference type="Proteomes" id="UP000008068"/>
    </source>
</evidence>
<dbReference type="HOGENOM" id="CLU_763395_0_0_1"/>
<dbReference type="EMBL" id="GL379925">
    <property type="protein sequence ID" value="EGT35612.1"/>
    <property type="molecule type" value="Genomic_DNA"/>
</dbReference>
<dbReference type="AlphaFoldDB" id="G0NQE4"/>
<name>G0NQE4_CAEBE</name>
<proteinExistence type="predicted"/>
<organism evidence="2">
    <name type="scientific">Caenorhabditis brenneri</name>
    <name type="common">Nematode worm</name>
    <dbReference type="NCBI Taxonomy" id="135651"/>
    <lineage>
        <taxon>Eukaryota</taxon>
        <taxon>Metazoa</taxon>
        <taxon>Ecdysozoa</taxon>
        <taxon>Nematoda</taxon>
        <taxon>Chromadorea</taxon>
        <taxon>Rhabditida</taxon>
        <taxon>Rhabditina</taxon>
        <taxon>Rhabditomorpha</taxon>
        <taxon>Rhabditoidea</taxon>
        <taxon>Rhabditidae</taxon>
        <taxon>Peloderinae</taxon>
        <taxon>Caenorhabditis</taxon>
    </lineage>
</organism>
<gene>
    <name evidence="1" type="ORF">CAEBREN_10881</name>
</gene>